<reference evidence="1 2" key="1">
    <citation type="journal article" date="2019" name="Commun. Biol.">
        <title>The bagworm genome reveals a unique fibroin gene that provides high tensile strength.</title>
        <authorList>
            <person name="Kono N."/>
            <person name="Nakamura H."/>
            <person name="Ohtoshi R."/>
            <person name="Tomita M."/>
            <person name="Numata K."/>
            <person name="Arakawa K."/>
        </authorList>
    </citation>
    <scope>NUCLEOTIDE SEQUENCE [LARGE SCALE GENOMIC DNA]</scope>
</reference>
<keyword evidence="2" id="KW-1185">Reference proteome</keyword>
<dbReference type="Proteomes" id="UP000299102">
    <property type="component" value="Unassembled WGS sequence"/>
</dbReference>
<evidence type="ECO:0000313" key="2">
    <source>
        <dbReference type="Proteomes" id="UP000299102"/>
    </source>
</evidence>
<protein>
    <submittedName>
        <fullName evidence="1">Uncharacterized protein</fullName>
    </submittedName>
</protein>
<sequence>MVAQWLRVSPSNQKVSDFIPAMGKLIIEFINSGQIKSLDLCLGEHALNCPSQRKPSAVTRGDSGARGARRAAARAFAVMNILVLEIGWLRKAPCCILFSWDKLFSFA</sequence>
<organism evidence="1 2">
    <name type="scientific">Eumeta variegata</name>
    <name type="common">Bagworm moth</name>
    <name type="synonym">Eumeta japonica</name>
    <dbReference type="NCBI Taxonomy" id="151549"/>
    <lineage>
        <taxon>Eukaryota</taxon>
        <taxon>Metazoa</taxon>
        <taxon>Ecdysozoa</taxon>
        <taxon>Arthropoda</taxon>
        <taxon>Hexapoda</taxon>
        <taxon>Insecta</taxon>
        <taxon>Pterygota</taxon>
        <taxon>Neoptera</taxon>
        <taxon>Endopterygota</taxon>
        <taxon>Lepidoptera</taxon>
        <taxon>Glossata</taxon>
        <taxon>Ditrysia</taxon>
        <taxon>Tineoidea</taxon>
        <taxon>Psychidae</taxon>
        <taxon>Oiketicinae</taxon>
        <taxon>Eumeta</taxon>
    </lineage>
</organism>
<name>A0A4C1Z3Y8_EUMVA</name>
<accession>A0A4C1Z3Y8</accession>
<evidence type="ECO:0000313" key="1">
    <source>
        <dbReference type="EMBL" id="GBP81589.1"/>
    </source>
</evidence>
<dbReference type="AlphaFoldDB" id="A0A4C1Z3Y8"/>
<comment type="caution">
    <text evidence="1">The sequence shown here is derived from an EMBL/GenBank/DDBJ whole genome shotgun (WGS) entry which is preliminary data.</text>
</comment>
<dbReference type="EMBL" id="BGZK01001519">
    <property type="protein sequence ID" value="GBP81589.1"/>
    <property type="molecule type" value="Genomic_DNA"/>
</dbReference>
<gene>
    <name evidence="1" type="ORF">EVAR_62076_1</name>
</gene>
<proteinExistence type="predicted"/>